<organism evidence="2 3">
    <name type="scientific">Byssothecium circinans</name>
    <dbReference type="NCBI Taxonomy" id="147558"/>
    <lineage>
        <taxon>Eukaryota</taxon>
        <taxon>Fungi</taxon>
        <taxon>Dikarya</taxon>
        <taxon>Ascomycota</taxon>
        <taxon>Pezizomycotina</taxon>
        <taxon>Dothideomycetes</taxon>
        <taxon>Pleosporomycetidae</taxon>
        <taxon>Pleosporales</taxon>
        <taxon>Massarineae</taxon>
        <taxon>Massarinaceae</taxon>
        <taxon>Byssothecium</taxon>
    </lineage>
</organism>
<reference evidence="2" key="1">
    <citation type="journal article" date="2020" name="Stud. Mycol.">
        <title>101 Dothideomycetes genomes: a test case for predicting lifestyles and emergence of pathogens.</title>
        <authorList>
            <person name="Haridas S."/>
            <person name="Albert R."/>
            <person name="Binder M."/>
            <person name="Bloem J."/>
            <person name="Labutti K."/>
            <person name="Salamov A."/>
            <person name="Andreopoulos B."/>
            <person name="Baker S."/>
            <person name="Barry K."/>
            <person name="Bills G."/>
            <person name="Bluhm B."/>
            <person name="Cannon C."/>
            <person name="Castanera R."/>
            <person name="Culley D."/>
            <person name="Daum C."/>
            <person name="Ezra D."/>
            <person name="Gonzalez J."/>
            <person name="Henrissat B."/>
            <person name="Kuo A."/>
            <person name="Liang C."/>
            <person name="Lipzen A."/>
            <person name="Lutzoni F."/>
            <person name="Magnuson J."/>
            <person name="Mondo S."/>
            <person name="Nolan M."/>
            <person name="Ohm R."/>
            <person name="Pangilinan J."/>
            <person name="Park H.-J."/>
            <person name="Ramirez L."/>
            <person name="Alfaro M."/>
            <person name="Sun H."/>
            <person name="Tritt A."/>
            <person name="Yoshinaga Y."/>
            <person name="Zwiers L.-H."/>
            <person name="Turgeon B."/>
            <person name="Goodwin S."/>
            <person name="Spatafora J."/>
            <person name="Crous P."/>
            <person name="Grigoriev I."/>
        </authorList>
    </citation>
    <scope>NUCLEOTIDE SEQUENCE</scope>
    <source>
        <strain evidence="2">CBS 675.92</strain>
    </source>
</reference>
<feature type="compositionally biased region" description="Polar residues" evidence="1">
    <location>
        <begin position="38"/>
        <end position="53"/>
    </location>
</feature>
<sequence>MEALIKPRTTTRLTVPSPRHKKYKDPALVPKTRIHYSNPPTAQVTPPNSQLPTTIGIPRRFPRPRPRPKPQLQAQTRRIPDPRPPFLPLPNP</sequence>
<dbReference type="Proteomes" id="UP000800035">
    <property type="component" value="Unassembled WGS sequence"/>
</dbReference>
<keyword evidence="3" id="KW-1185">Reference proteome</keyword>
<gene>
    <name evidence="2" type="ORF">CC80DRAFT_115657</name>
</gene>
<feature type="region of interest" description="Disordered" evidence="1">
    <location>
        <begin position="37"/>
        <end position="92"/>
    </location>
</feature>
<name>A0A6A5U0Q9_9PLEO</name>
<feature type="compositionally biased region" description="Pro residues" evidence="1">
    <location>
        <begin position="82"/>
        <end position="92"/>
    </location>
</feature>
<evidence type="ECO:0000256" key="1">
    <source>
        <dbReference type="SAM" id="MobiDB-lite"/>
    </source>
</evidence>
<dbReference type="EMBL" id="ML976997">
    <property type="protein sequence ID" value="KAF1954777.1"/>
    <property type="molecule type" value="Genomic_DNA"/>
</dbReference>
<dbReference type="AlphaFoldDB" id="A0A6A5U0Q9"/>
<evidence type="ECO:0000313" key="2">
    <source>
        <dbReference type="EMBL" id="KAF1954777.1"/>
    </source>
</evidence>
<evidence type="ECO:0000313" key="3">
    <source>
        <dbReference type="Proteomes" id="UP000800035"/>
    </source>
</evidence>
<accession>A0A6A5U0Q9</accession>
<proteinExistence type="predicted"/>
<feature type="region of interest" description="Disordered" evidence="1">
    <location>
        <begin position="1"/>
        <end position="25"/>
    </location>
</feature>
<protein>
    <submittedName>
        <fullName evidence="2">Uncharacterized protein</fullName>
    </submittedName>
</protein>